<dbReference type="PANTHER" id="PTHR13812">
    <property type="entry name" value="KETIMINE REDUCTASE MU-CRYSTALLIN"/>
    <property type="match status" value="1"/>
</dbReference>
<dbReference type="Proteomes" id="UP000052982">
    <property type="component" value="Unassembled WGS sequence"/>
</dbReference>
<dbReference type="GO" id="GO:0005737">
    <property type="term" value="C:cytoplasm"/>
    <property type="evidence" value="ECO:0007669"/>
    <property type="project" value="TreeGrafter"/>
</dbReference>
<dbReference type="STRING" id="1943.AQJ64_04110"/>
<dbReference type="Gene3D" id="3.40.50.720">
    <property type="entry name" value="NAD(P)-binding Rossmann-like Domain"/>
    <property type="match status" value="1"/>
</dbReference>
<dbReference type="OrthoDB" id="7209364at2"/>
<keyword evidence="2" id="KW-1185">Reference proteome</keyword>
<dbReference type="AlphaFoldDB" id="A0A101T9G9"/>
<dbReference type="Pfam" id="PF02423">
    <property type="entry name" value="OCD_Mu_crystall"/>
    <property type="match status" value="1"/>
</dbReference>
<reference evidence="1 2" key="1">
    <citation type="submission" date="2015-10" db="EMBL/GenBank/DDBJ databases">
        <title>Draft genome sequence of Streptomyces griseoruber DSM 40281, type strain for the species Streptomyces griseoruber.</title>
        <authorList>
            <person name="Ruckert C."/>
            <person name="Winkler A."/>
            <person name="Kalinowski J."/>
            <person name="Kampfer P."/>
            <person name="Glaeser S."/>
        </authorList>
    </citation>
    <scope>NUCLEOTIDE SEQUENCE [LARGE SCALE GENOMIC DNA]</scope>
    <source>
        <strain evidence="1 2">DSM 40281</strain>
    </source>
</reference>
<dbReference type="PANTHER" id="PTHR13812:SF19">
    <property type="entry name" value="KETIMINE REDUCTASE MU-CRYSTALLIN"/>
    <property type="match status" value="1"/>
</dbReference>
<dbReference type="InterPro" id="IPR023401">
    <property type="entry name" value="ODC_N"/>
</dbReference>
<gene>
    <name evidence="1" type="ORF">AQJ64_04110</name>
</gene>
<dbReference type="RefSeq" id="WP_059202403.1">
    <property type="nucleotide sequence ID" value="NZ_JBIRRP010000023.1"/>
</dbReference>
<dbReference type="InterPro" id="IPR036291">
    <property type="entry name" value="NAD(P)-bd_dom_sf"/>
</dbReference>
<dbReference type="SUPFAM" id="SSF51735">
    <property type="entry name" value="NAD(P)-binding Rossmann-fold domains"/>
    <property type="match status" value="1"/>
</dbReference>
<dbReference type="Gene3D" id="3.30.1780.10">
    <property type="entry name" value="ornithine cyclodeaminase, domain 1"/>
    <property type="match status" value="1"/>
</dbReference>
<evidence type="ECO:0000313" key="1">
    <source>
        <dbReference type="EMBL" id="KUN88129.1"/>
    </source>
</evidence>
<comment type="caution">
    <text evidence="1">The sequence shown here is derived from an EMBL/GenBank/DDBJ whole genome shotgun (WGS) entry which is preliminary data.</text>
</comment>
<accession>A0A101T9G9</accession>
<protein>
    <submittedName>
        <fullName evidence="1">Ornithine cyclodeaminase</fullName>
    </submittedName>
</protein>
<organism evidence="1 2">
    <name type="scientific">Streptomyces griseoruber</name>
    <dbReference type="NCBI Taxonomy" id="1943"/>
    <lineage>
        <taxon>Bacteria</taxon>
        <taxon>Bacillati</taxon>
        <taxon>Actinomycetota</taxon>
        <taxon>Actinomycetes</taxon>
        <taxon>Kitasatosporales</taxon>
        <taxon>Streptomycetaceae</taxon>
        <taxon>Streptomyces</taxon>
    </lineage>
</organism>
<sequence>MTLFLTDADVRAAFDWADAIAALRGAYAAPPDETRFPSRSMARGDGLWLRTLSGVPGDGGPMGAKLIAASLRNRRASYLIPLFDQETVELTALLDGHSITGFRTAATSALAADLLAPAGPLRVAVIGSGFEAQNHVRALAAIRHLSSVTVFSPTPASRTRFTQELADLQLPTATAQSPEAAVAGADLVICAARSRDEQPTLREAPAGATVVSIGSTLPEQRELATEVISRAEVIVADLVHEVTEDTGDLIAARKAGVDFAAKTVSLADVVSGRVAGRPAHDPDAVVIYKSVGSAAQDLAVAAMCVRRAAELSLGTRLPVTISPVSK</sequence>
<dbReference type="EMBL" id="LMWW01000006">
    <property type="protein sequence ID" value="KUN88129.1"/>
    <property type="molecule type" value="Genomic_DNA"/>
</dbReference>
<dbReference type="InterPro" id="IPR003462">
    <property type="entry name" value="ODC_Mu_crystall"/>
</dbReference>
<evidence type="ECO:0000313" key="2">
    <source>
        <dbReference type="Proteomes" id="UP000052982"/>
    </source>
</evidence>
<name>A0A101T9G9_9ACTN</name>
<proteinExistence type="predicted"/>
<dbReference type="PIRSF" id="PIRSF001439">
    <property type="entry name" value="CryM"/>
    <property type="match status" value="1"/>
</dbReference>